<protein>
    <submittedName>
        <fullName evidence="3">Helicase</fullName>
    </submittedName>
</protein>
<proteinExistence type="predicted"/>
<dbReference type="GO" id="GO:0005524">
    <property type="term" value="F:ATP binding"/>
    <property type="evidence" value="ECO:0007669"/>
    <property type="project" value="InterPro"/>
</dbReference>
<organism evidence="3 4">
    <name type="scientific">Paraferrimonas haliotis</name>
    <dbReference type="NCBI Taxonomy" id="2013866"/>
    <lineage>
        <taxon>Bacteria</taxon>
        <taxon>Pseudomonadati</taxon>
        <taxon>Pseudomonadota</taxon>
        <taxon>Gammaproteobacteria</taxon>
        <taxon>Alteromonadales</taxon>
        <taxon>Ferrimonadaceae</taxon>
        <taxon>Paraferrimonas</taxon>
    </lineage>
</organism>
<dbReference type="SUPFAM" id="SSF57829">
    <property type="entry name" value="Zn-binding ribosomal proteins"/>
    <property type="match status" value="1"/>
</dbReference>
<dbReference type="PROSITE" id="PS51194">
    <property type="entry name" value="HELICASE_CTER"/>
    <property type="match status" value="1"/>
</dbReference>
<dbReference type="PROSITE" id="PS51192">
    <property type="entry name" value="HELICASE_ATP_BIND_1"/>
    <property type="match status" value="1"/>
</dbReference>
<evidence type="ECO:0000259" key="1">
    <source>
        <dbReference type="PROSITE" id="PS51192"/>
    </source>
</evidence>
<dbReference type="GO" id="GO:0004386">
    <property type="term" value="F:helicase activity"/>
    <property type="evidence" value="ECO:0007669"/>
    <property type="project" value="UniProtKB-KW"/>
</dbReference>
<evidence type="ECO:0000313" key="4">
    <source>
        <dbReference type="Proteomes" id="UP001157439"/>
    </source>
</evidence>
<dbReference type="GO" id="GO:0005829">
    <property type="term" value="C:cytosol"/>
    <property type="evidence" value="ECO:0007669"/>
    <property type="project" value="TreeGrafter"/>
</dbReference>
<comment type="caution">
    <text evidence="3">The sequence shown here is derived from an EMBL/GenBank/DDBJ whole genome shotgun (WGS) entry which is preliminary data.</text>
</comment>
<dbReference type="PANTHER" id="PTHR47396:SF1">
    <property type="entry name" value="ATP-DEPENDENT HELICASE IRC3-RELATED"/>
    <property type="match status" value="1"/>
</dbReference>
<keyword evidence="3" id="KW-0547">Nucleotide-binding</keyword>
<dbReference type="AlphaFoldDB" id="A0AA37U0J1"/>
<name>A0AA37U0J1_9GAMM</name>
<evidence type="ECO:0000313" key="3">
    <source>
        <dbReference type="EMBL" id="GLS84371.1"/>
    </source>
</evidence>
<dbReference type="InterPro" id="IPR011332">
    <property type="entry name" value="Ribosomal_zn-bd"/>
</dbReference>
<feature type="domain" description="Helicase C-terminal" evidence="2">
    <location>
        <begin position="239"/>
        <end position="384"/>
    </location>
</feature>
<feature type="domain" description="Helicase ATP-binding" evidence="1">
    <location>
        <begin position="16"/>
        <end position="169"/>
    </location>
</feature>
<keyword evidence="4" id="KW-1185">Reference proteome</keyword>
<keyword evidence="3" id="KW-0378">Hydrolase</keyword>
<dbReference type="EMBL" id="BSPO01000003">
    <property type="protein sequence ID" value="GLS84371.1"/>
    <property type="molecule type" value="Genomic_DNA"/>
</dbReference>
<accession>A0AA37U0J1</accession>
<dbReference type="Gene3D" id="3.40.50.300">
    <property type="entry name" value="P-loop containing nucleotide triphosphate hydrolases"/>
    <property type="match status" value="2"/>
</dbReference>
<dbReference type="SUPFAM" id="SSF52540">
    <property type="entry name" value="P-loop containing nucleoside triphosphate hydrolases"/>
    <property type="match status" value="1"/>
</dbReference>
<dbReference type="InterPro" id="IPR001650">
    <property type="entry name" value="Helicase_C-like"/>
</dbReference>
<dbReference type="InterPro" id="IPR014001">
    <property type="entry name" value="Helicase_ATP-bd"/>
</dbReference>
<keyword evidence="3" id="KW-0347">Helicase</keyword>
<dbReference type="Proteomes" id="UP001157439">
    <property type="component" value="Unassembled WGS sequence"/>
</dbReference>
<dbReference type="GO" id="GO:0006412">
    <property type="term" value="P:translation"/>
    <property type="evidence" value="ECO:0007669"/>
    <property type="project" value="InterPro"/>
</dbReference>
<evidence type="ECO:0000259" key="2">
    <source>
        <dbReference type="PROSITE" id="PS51194"/>
    </source>
</evidence>
<dbReference type="SMART" id="SM00487">
    <property type="entry name" value="DEXDc"/>
    <property type="match status" value="1"/>
</dbReference>
<dbReference type="InterPro" id="IPR027417">
    <property type="entry name" value="P-loop_NTPase"/>
</dbReference>
<dbReference type="PANTHER" id="PTHR47396">
    <property type="entry name" value="TYPE I RESTRICTION ENZYME ECOKI R PROTEIN"/>
    <property type="match status" value="1"/>
</dbReference>
<keyword evidence="3" id="KW-0067">ATP-binding</keyword>
<dbReference type="SMART" id="SM00490">
    <property type="entry name" value="HELICc"/>
    <property type="match status" value="1"/>
</dbReference>
<sequence length="582" mass="65993">MKLRPYQQQSVDAVIQHFRGSKEPAVVVLPTGAGKSIVIAELARLARKKILVVTHVKELVEQNAEKIRLFDIETGVYSAGLNVKQTHQPVIVAGIQSAARNLEDFALEFSLIIVDECHRISDDEQSQYQRLIAHLKHHNPNLCILGLTATPYRLDSGWIYQRHYHGMVRSLNQKPFGPCIFELPMRQLIKQGFLTEPKLYDGVTIQYDFDDLVATTTADYSTEQIERILKQSSRATTQIIEQVIALSRDRQGVLIFAANVRHAKEITRLLPIDDCALITAETPVTNRNSIIHQFKHKQIKYLVNVSVLTTGFDAPHVDLIAILRPTASISLYQQMVGRGLRLSANKNDCLVVDYAANGFDLFLPEIGEPRPNPNTTPVQVPCPECGYNNLFWGKTDSDGDIVEHYGRRCQSLISDNPIQQCSFRFRSRICPDCGSENDIAARQCQQCTSILVDPDKHLSQVLKLKHHHIFRCTSITLDAITDSKGRPALQITYRDDMANDYQHQFVLTTKAQRLACLHKFIRPHQKAPGSQFEFKDAQSIVSQAHRLRHPKLLILKKEKYGWKIIRSLFDYQGRFSVADDAS</sequence>
<dbReference type="CDD" id="cd17926">
    <property type="entry name" value="DEXHc_RE"/>
    <property type="match status" value="1"/>
</dbReference>
<dbReference type="InterPro" id="IPR050742">
    <property type="entry name" value="Helicase_Restrict-Modif_Enz"/>
</dbReference>
<dbReference type="GO" id="GO:0016787">
    <property type="term" value="F:hydrolase activity"/>
    <property type="evidence" value="ECO:0007669"/>
    <property type="project" value="InterPro"/>
</dbReference>
<dbReference type="FunFam" id="3.40.50.300:FF:000794">
    <property type="entry name" value="ATP-dependent RNA helicase"/>
    <property type="match status" value="1"/>
</dbReference>
<dbReference type="GO" id="GO:0003677">
    <property type="term" value="F:DNA binding"/>
    <property type="evidence" value="ECO:0007669"/>
    <property type="project" value="InterPro"/>
</dbReference>
<reference evidence="3 4" key="1">
    <citation type="journal article" date="2014" name="Int. J. Syst. Evol. Microbiol.">
        <title>Complete genome sequence of Corynebacterium casei LMG S-19264T (=DSM 44701T), isolated from a smear-ripened cheese.</title>
        <authorList>
            <consortium name="US DOE Joint Genome Institute (JGI-PGF)"/>
            <person name="Walter F."/>
            <person name="Albersmeier A."/>
            <person name="Kalinowski J."/>
            <person name="Ruckert C."/>
        </authorList>
    </citation>
    <scope>NUCLEOTIDE SEQUENCE [LARGE SCALE GENOMIC DNA]</scope>
    <source>
        <strain evidence="3 4">NBRC 112785</strain>
    </source>
</reference>
<dbReference type="Pfam" id="PF00271">
    <property type="entry name" value="Helicase_C"/>
    <property type="match status" value="1"/>
</dbReference>
<dbReference type="InterPro" id="IPR006935">
    <property type="entry name" value="Helicase/UvrB_N"/>
</dbReference>
<gene>
    <name evidence="3" type="ORF">GCM10007894_23480</name>
</gene>
<dbReference type="Pfam" id="PF04851">
    <property type="entry name" value="ResIII"/>
    <property type="match status" value="1"/>
</dbReference>